<evidence type="ECO:0000313" key="22">
    <source>
        <dbReference type="EMBL" id="MFC7443363.1"/>
    </source>
</evidence>
<feature type="active site" description="Proton acceptor" evidence="20">
    <location>
        <position position="363"/>
    </location>
</feature>
<comment type="catalytic activity">
    <reaction evidence="18 20">
        <text>N-acetyl-alpha-D-glucosamine 1-phosphate + UTP + H(+) = UDP-N-acetyl-alpha-D-glucosamine + diphosphate</text>
        <dbReference type="Rhea" id="RHEA:13509"/>
        <dbReference type="ChEBI" id="CHEBI:15378"/>
        <dbReference type="ChEBI" id="CHEBI:33019"/>
        <dbReference type="ChEBI" id="CHEBI:46398"/>
        <dbReference type="ChEBI" id="CHEBI:57705"/>
        <dbReference type="ChEBI" id="CHEBI:57776"/>
        <dbReference type="EC" id="2.7.7.23"/>
    </reaction>
</comment>
<feature type="binding site" evidence="20">
    <location>
        <position position="440"/>
    </location>
    <ligand>
        <name>acetyl-CoA</name>
        <dbReference type="ChEBI" id="CHEBI:57288"/>
    </ligand>
</feature>
<evidence type="ECO:0000256" key="19">
    <source>
        <dbReference type="ARBA" id="ARBA00049628"/>
    </source>
</evidence>
<feature type="binding site" evidence="20">
    <location>
        <position position="333"/>
    </location>
    <ligand>
        <name>UDP-N-acetyl-alpha-D-glucosamine</name>
        <dbReference type="ChEBI" id="CHEBI:57705"/>
    </ligand>
</feature>
<comment type="pathway">
    <text evidence="2 20">Nucleotide-sugar biosynthesis; UDP-N-acetyl-alpha-D-glucosamine biosynthesis; N-acetyl-alpha-D-glucosamine 1-phosphate from alpha-D-glucosamine 6-phosphate (route II): step 2/2.</text>
</comment>
<dbReference type="InterPro" id="IPR001451">
    <property type="entry name" value="Hexapep"/>
</dbReference>
<evidence type="ECO:0000256" key="16">
    <source>
        <dbReference type="ARBA" id="ARBA00023316"/>
    </source>
</evidence>
<dbReference type="InterPro" id="IPR029044">
    <property type="entry name" value="Nucleotide-diphossugar_trans"/>
</dbReference>
<comment type="cofactor">
    <cofactor evidence="20">
        <name>Mg(2+)</name>
        <dbReference type="ChEBI" id="CHEBI:18420"/>
    </cofactor>
    <text evidence="20">Binds 1 Mg(2+) ion per subunit.</text>
</comment>
<feature type="binding site" evidence="20">
    <location>
        <position position="228"/>
    </location>
    <ligand>
        <name>Mg(2+)</name>
        <dbReference type="ChEBI" id="CHEBI:18420"/>
    </ligand>
</feature>
<comment type="function">
    <text evidence="19 20">Catalyzes the last two sequential reactions in the de novo biosynthetic pathway for UDP-N-acetylglucosamine (UDP-GlcNAc). The C-terminal domain catalyzes the transfer of acetyl group from acetyl coenzyme A to glucosamine-1-phosphate (GlcN-1-P) to produce N-acetylglucosamine-1-phosphate (GlcNAc-1-P), which is converted into UDP-GlcNAc by the transfer of uridine 5-monophosphate (from uridine 5-triphosphate), a reaction catalyzed by the N-terminal domain.</text>
</comment>
<comment type="subunit">
    <text evidence="20">Homotrimer.</text>
</comment>
<feature type="binding site" evidence="20">
    <location>
        <position position="23"/>
    </location>
    <ligand>
        <name>UDP-N-acetyl-alpha-D-glucosamine</name>
        <dbReference type="ChEBI" id="CHEBI:57705"/>
    </ligand>
</feature>
<dbReference type="CDD" id="cd03353">
    <property type="entry name" value="LbH_GlmU_C"/>
    <property type="match status" value="1"/>
</dbReference>
<dbReference type="SUPFAM" id="SSF53448">
    <property type="entry name" value="Nucleotide-diphospho-sugar transferases"/>
    <property type="match status" value="1"/>
</dbReference>
<evidence type="ECO:0000256" key="4">
    <source>
        <dbReference type="ARBA" id="ARBA00007707"/>
    </source>
</evidence>
<feature type="binding site" evidence="20">
    <location>
        <position position="351"/>
    </location>
    <ligand>
        <name>UDP-N-acetyl-alpha-D-glucosamine</name>
        <dbReference type="ChEBI" id="CHEBI:57705"/>
    </ligand>
</feature>
<evidence type="ECO:0000256" key="10">
    <source>
        <dbReference type="ARBA" id="ARBA00022737"/>
    </source>
</evidence>
<evidence type="ECO:0000256" key="20">
    <source>
        <dbReference type="HAMAP-Rule" id="MF_01631"/>
    </source>
</evidence>
<dbReference type="PANTHER" id="PTHR43584:SF3">
    <property type="entry name" value="BIFUNCTIONAL PROTEIN GLMU"/>
    <property type="match status" value="1"/>
</dbReference>
<sequence>MQHIYAVILAAGKGTRMKSKKHKVLHSICGKPMIDHILAQLSQLDAKKTIMVVGHLGESLQEHLGEQVQFVEQEEQLGTAHAVMQTEPLLKQEEGITLVLNGDHPLFTANTLKQLLETHHTSGAAASVLTATMEDPTGYGRVVRRADGQVDRIVEHKDATEAERLIKEINTGTYCFDNQKLFSTLSLVNNNNAQGEYYLPDVISILREQGHKISAQVIGDADEAMGVNDRIQLAQAAKFMQARINREHMKNGVTIVDPENTYIEADVVIGADTVIEPGTFLRGQTVIGEGCHIGPNADLTDVIVEDEVRVRYAVIDASRIASEAAVGPYVYVRPGTELGEQTKVGCFVDLKKAKLGRGSKVSHLAYVGDAEVGKGVNVGCGAVTVNYDGVNKHKTVIEDGAFIGCNVNLVAPVRVEKGAYVAAGSTVTKDVPEDALAIARERQTNKENYVSQLKSKLSKNE</sequence>
<evidence type="ECO:0000256" key="11">
    <source>
        <dbReference type="ARBA" id="ARBA00022842"/>
    </source>
</evidence>
<keyword evidence="6 20" id="KW-0963">Cytoplasm</keyword>
<comment type="subcellular location">
    <subcellularLocation>
        <location evidence="1 20">Cytoplasm</location>
    </subcellularLocation>
</comment>
<dbReference type="RefSeq" id="WP_379867688.1">
    <property type="nucleotide sequence ID" value="NZ_JBHTBW010000085.1"/>
</dbReference>
<evidence type="ECO:0000256" key="12">
    <source>
        <dbReference type="ARBA" id="ARBA00022960"/>
    </source>
</evidence>
<keyword evidence="9 20" id="KW-0479">Metal-binding</keyword>
<keyword evidence="12 20" id="KW-0133">Cell shape</keyword>
<comment type="pathway">
    <text evidence="3 20">Nucleotide-sugar biosynthesis; UDP-N-acetyl-alpha-D-glucosamine biosynthesis; UDP-N-acetyl-alpha-D-glucosamine from N-acetyl-alpha-D-glucosamine 1-phosphate: step 1/1.</text>
</comment>
<feature type="binding site" evidence="20">
    <location>
        <position position="155"/>
    </location>
    <ligand>
        <name>UDP-N-acetyl-alpha-D-glucosamine</name>
        <dbReference type="ChEBI" id="CHEBI:57705"/>
    </ligand>
</feature>
<evidence type="ECO:0000256" key="9">
    <source>
        <dbReference type="ARBA" id="ARBA00022723"/>
    </source>
</evidence>
<comment type="catalytic activity">
    <reaction evidence="17 20">
        <text>alpha-D-glucosamine 1-phosphate + acetyl-CoA = N-acetyl-alpha-D-glucosamine 1-phosphate + CoA + H(+)</text>
        <dbReference type="Rhea" id="RHEA:13725"/>
        <dbReference type="ChEBI" id="CHEBI:15378"/>
        <dbReference type="ChEBI" id="CHEBI:57287"/>
        <dbReference type="ChEBI" id="CHEBI:57288"/>
        <dbReference type="ChEBI" id="CHEBI:57776"/>
        <dbReference type="ChEBI" id="CHEBI:58516"/>
        <dbReference type="EC" id="2.3.1.157"/>
    </reaction>
</comment>
<feature type="binding site" evidence="20">
    <location>
        <position position="366"/>
    </location>
    <ligand>
        <name>UDP-N-acetyl-alpha-D-glucosamine</name>
        <dbReference type="ChEBI" id="CHEBI:57705"/>
    </ligand>
</feature>
<evidence type="ECO:0000256" key="2">
    <source>
        <dbReference type="ARBA" id="ARBA00005166"/>
    </source>
</evidence>
<comment type="similarity">
    <text evidence="4 20">In the C-terminal section; belongs to the transferase hexapeptide repeat family.</text>
</comment>
<feature type="domain" description="Nucleotidyl transferase" evidence="21">
    <location>
        <begin position="6"/>
        <end position="213"/>
    </location>
</feature>
<dbReference type="InterPro" id="IPR050065">
    <property type="entry name" value="GlmU-like"/>
</dbReference>
<feature type="region of interest" description="Pyrophosphorylase" evidence="20">
    <location>
        <begin position="1"/>
        <end position="230"/>
    </location>
</feature>
<dbReference type="CDD" id="cd02540">
    <property type="entry name" value="GT2_GlmU_N_bac"/>
    <property type="match status" value="1"/>
</dbReference>
<keyword evidence="10 20" id="KW-0677">Repeat</keyword>
<dbReference type="EC" id="2.3.1.157" evidence="20"/>
<keyword evidence="11 20" id="KW-0460">Magnesium</keyword>
<feature type="binding site" evidence="20">
    <location>
        <begin position="386"/>
        <end position="387"/>
    </location>
    <ligand>
        <name>acetyl-CoA</name>
        <dbReference type="ChEBI" id="CHEBI:57288"/>
    </ligand>
</feature>
<evidence type="ECO:0000256" key="1">
    <source>
        <dbReference type="ARBA" id="ARBA00004496"/>
    </source>
</evidence>
<dbReference type="Proteomes" id="UP001596500">
    <property type="component" value="Unassembled WGS sequence"/>
</dbReference>
<evidence type="ECO:0000256" key="17">
    <source>
        <dbReference type="ARBA" id="ARBA00048247"/>
    </source>
</evidence>
<evidence type="ECO:0000256" key="3">
    <source>
        <dbReference type="ARBA" id="ARBA00005208"/>
    </source>
</evidence>
<dbReference type="Gene3D" id="3.90.550.10">
    <property type="entry name" value="Spore Coat Polysaccharide Biosynthesis Protein SpsA, Chain A"/>
    <property type="match status" value="1"/>
</dbReference>
<keyword evidence="7 20" id="KW-0808">Transferase</keyword>
<feature type="region of interest" description="Linker" evidence="20">
    <location>
        <begin position="231"/>
        <end position="251"/>
    </location>
</feature>
<comment type="caution">
    <text evidence="22">The sequence shown here is derived from an EMBL/GenBank/DDBJ whole genome shotgun (WGS) entry which is preliminary data.</text>
</comment>
<evidence type="ECO:0000256" key="5">
    <source>
        <dbReference type="ARBA" id="ARBA00007947"/>
    </source>
</evidence>
<evidence type="ECO:0000256" key="13">
    <source>
        <dbReference type="ARBA" id="ARBA00022984"/>
    </source>
</evidence>
<dbReference type="PANTHER" id="PTHR43584">
    <property type="entry name" value="NUCLEOTIDYL TRANSFERASE"/>
    <property type="match status" value="1"/>
</dbReference>
<protein>
    <recommendedName>
        <fullName evidence="20">Bifunctional protein GlmU</fullName>
    </recommendedName>
    <domain>
        <recommendedName>
            <fullName evidence="20">UDP-N-acetylglucosamine pyrophosphorylase</fullName>
            <ecNumber evidence="20">2.7.7.23</ecNumber>
        </recommendedName>
        <alternativeName>
            <fullName evidence="20">N-acetylglucosamine-1-phosphate uridyltransferase</fullName>
        </alternativeName>
    </domain>
    <domain>
        <recommendedName>
            <fullName evidence="20">Glucosamine-1-phosphate N-acetyltransferase</fullName>
            <ecNumber evidence="20">2.3.1.157</ecNumber>
        </recommendedName>
    </domain>
</protein>
<comment type="pathway">
    <text evidence="20">Bacterial outer membrane biogenesis; LPS lipid A biosynthesis.</text>
</comment>
<evidence type="ECO:0000256" key="6">
    <source>
        <dbReference type="ARBA" id="ARBA00022490"/>
    </source>
</evidence>
<dbReference type="InterPro" id="IPR038009">
    <property type="entry name" value="GlmU_C_LbH"/>
</dbReference>
<keyword evidence="8 20" id="KW-0548">Nucleotidyltransferase</keyword>
<evidence type="ECO:0000256" key="7">
    <source>
        <dbReference type="ARBA" id="ARBA00022679"/>
    </source>
</evidence>
<dbReference type="EMBL" id="JBHTBW010000085">
    <property type="protein sequence ID" value="MFC7443363.1"/>
    <property type="molecule type" value="Genomic_DNA"/>
</dbReference>
<feature type="binding site" evidence="20">
    <location>
        <position position="140"/>
    </location>
    <ligand>
        <name>UDP-N-acetyl-alpha-D-glucosamine</name>
        <dbReference type="ChEBI" id="CHEBI:57705"/>
    </ligand>
</feature>
<dbReference type="Pfam" id="PF00132">
    <property type="entry name" value="Hexapep"/>
    <property type="match status" value="1"/>
</dbReference>
<gene>
    <name evidence="20 22" type="primary">glmU</name>
    <name evidence="22" type="ORF">ACFQNG_20105</name>
</gene>
<keyword evidence="15 20" id="KW-0012">Acyltransferase</keyword>
<keyword evidence="16 20" id="KW-0961">Cell wall biogenesis/degradation</keyword>
<dbReference type="InterPro" id="IPR018357">
    <property type="entry name" value="Hexapep_transf_CS"/>
</dbReference>
<feature type="binding site" evidence="20">
    <location>
        <begin position="9"/>
        <end position="12"/>
    </location>
    <ligand>
        <name>UDP-N-acetyl-alpha-D-glucosamine</name>
        <dbReference type="ChEBI" id="CHEBI:57705"/>
    </ligand>
</feature>
<dbReference type="PROSITE" id="PS00101">
    <property type="entry name" value="HEXAPEP_TRANSFERASES"/>
    <property type="match status" value="1"/>
</dbReference>
<feature type="binding site" evidence="20">
    <location>
        <position position="170"/>
    </location>
    <ligand>
        <name>UDP-N-acetyl-alpha-D-glucosamine</name>
        <dbReference type="ChEBI" id="CHEBI:57705"/>
    </ligand>
</feature>
<accession>A0ABW2RQW1</accession>
<reference evidence="23" key="1">
    <citation type="journal article" date="2019" name="Int. J. Syst. Evol. Microbiol.">
        <title>The Global Catalogue of Microorganisms (GCM) 10K type strain sequencing project: providing services to taxonomists for standard genome sequencing and annotation.</title>
        <authorList>
            <consortium name="The Broad Institute Genomics Platform"/>
            <consortium name="The Broad Institute Genome Sequencing Center for Infectious Disease"/>
            <person name="Wu L."/>
            <person name="Ma J."/>
        </authorList>
    </citation>
    <scope>NUCLEOTIDE SEQUENCE [LARGE SCALE GENOMIC DNA]</scope>
    <source>
        <strain evidence="23">CGMCC 1.12942</strain>
    </source>
</reference>
<evidence type="ECO:0000259" key="21">
    <source>
        <dbReference type="Pfam" id="PF00483"/>
    </source>
</evidence>
<comment type="similarity">
    <text evidence="5 20">In the N-terminal section; belongs to the N-acetylglucosamine-1-phosphate uridyltransferase family.</text>
</comment>
<organism evidence="22 23">
    <name type="scientific">Laceyella putida</name>
    <dbReference type="NCBI Taxonomy" id="110101"/>
    <lineage>
        <taxon>Bacteria</taxon>
        <taxon>Bacillati</taxon>
        <taxon>Bacillota</taxon>
        <taxon>Bacilli</taxon>
        <taxon>Bacillales</taxon>
        <taxon>Thermoactinomycetaceae</taxon>
        <taxon>Laceyella</taxon>
    </lineage>
</organism>
<dbReference type="GO" id="GO:0019134">
    <property type="term" value="F:glucosamine-1-phosphate N-acetyltransferase activity"/>
    <property type="evidence" value="ECO:0007669"/>
    <property type="project" value="UniProtKB-EC"/>
</dbReference>
<proteinExistence type="inferred from homology"/>
<dbReference type="InterPro" id="IPR011004">
    <property type="entry name" value="Trimer_LpxA-like_sf"/>
</dbReference>
<feature type="binding site" evidence="20">
    <location>
        <position position="377"/>
    </location>
    <ligand>
        <name>UDP-N-acetyl-alpha-D-glucosamine</name>
        <dbReference type="ChEBI" id="CHEBI:57705"/>
    </ligand>
</feature>
<evidence type="ECO:0000313" key="23">
    <source>
        <dbReference type="Proteomes" id="UP001596500"/>
    </source>
</evidence>
<keyword evidence="23" id="KW-1185">Reference proteome</keyword>
<dbReference type="HAMAP" id="MF_01631">
    <property type="entry name" value="GlmU"/>
    <property type="match status" value="1"/>
</dbReference>
<keyword evidence="14 20" id="KW-0511">Multifunctional enzyme</keyword>
<feature type="binding site" evidence="20">
    <location>
        <position position="103"/>
    </location>
    <ligand>
        <name>Mg(2+)</name>
        <dbReference type="ChEBI" id="CHEBI:18420"/>
    </ligand>
</feature>
<feature type="binding site" evidence="20">
    <location>
        <position position="423"/>
    </location>
    <ligand>
        <name>acetyl-CoA</name>
        <dbReference type="ChEBI" id="CHEBI:57288"/>
    </ligand>
</feature>
<dbReference type="InterPro" id="IPR005882">
    <property type="entry name" value="Bifunctional_GlmU"/>
</dbReference>
<dbReference type="NCBIfam" id="NF010934">
    <property type="entry name" value="PRK14354.1"/>
    <property type="match status" value="1"/>
</dbReference>
<evidence type="ECO:0000256" key="15">
    <source>
        <dbReference type="ARBA" id="ARBA00023315"/>
    </source>
</evidence>
<evidence type="ECO:0000256" key="14">
    <source>
        <dbReference type="ARBA" id="ARBA00023268"/>
    </source>
</evidence>
<dbReference type="Pfam" id="PF00483">
    <property type="entry name" value="NTP_transferase"/>
    <property type="match status" value="1"/>
</dbReference>
<dbReference type="NCBIfam" id="TIGR01173">
    <property type="entry name" value="glmU"/>
    <property type="match status" value="1"/>
</dbReference>
<keyword evidence="13 20" id="KW-0573">Peptidoglycan synthesis</keyword>
<dbReference type="InterPro" id="IPR005835">
    <property type="entry name" value="NTP_transferase_dom"/>
</dbReference>
<dbReference type="EC" id="2.7.7.23" evidence="20"/>
<dbReference type="Gene3D" id="2.160.10.10">
    <property type="entry name" value="Hexapeptide repeat proteins"/>
    <property type="match status" value="1"/>
</dbReference>
<dbReference type="SUPFAM" id="SSF51161">
    <property type="entry name" value="Trimeric LpxA-like enzymes"/>
    <property type="match status" value="1"/>
</dbReference>
<feature type="region of interest" description="N-acetyltransferase" evidence="20">
    <location>
        <begin position="252"/>
        <end position="461"/>
    </location>
</feature>
<comment type="caution">
    <text evidence="20">Lacks conserved residue(s) required for the propagation of feature annotation.</text>
</comment>
<evidence type="ECO:0000256" key="8">
    <source>
        <dbReference type="ARBA" id="ARBA00022695"/>
    </source>
</evidence>
<feature type="binding site" evidence="20">
    <location>
        <position position="73"/>
    </location>
    <ligand>
        <name>UDP-N-acetyl-alpha-D-glucosamine</name>
        <dbReference type="ChEBI" id="CHEBI:57705"/>
    </ligand>
</feature>
<feature type="binding site" evidence="20">
    <location>
        <begin position="78"/>
        <end position="79"/>
    </location>
    <ligand>
        <name>UDP-N-acetyl-alpha-D-glucosamine</name>
        <dbReference type="ChEBI" id="CHEBI:57705"/>
    </ligand>
</feature>
<name>A0ABW2RQW1_9BACL</name>
<feature type="binding site" evidence="20">
    <location>
        <position position="228"/>
    </location>
    <ligand>
        <name>UDP-N-acetyl-alpha-D-glucosamine</name>
        <dbReference type="ChEBI" id="CHEBI:57705"/>
    </ligand>
</feature>
<evidence type="ECO:0000256" key="18">
    <source>
        <dbReference type="ARBA" id="ARBA00048493"/>
    </source>
</evidence>
<dbReference type="GO" id="GO:0003977">
    <property type="term" value="F:UDP-N-acetylglucosamine diphosphorylase activity"/>
    <property type="evidence" value="ECO:0007669"/>
    <property type="project" value="UniProtKB-EC"/>
</dbReference>